<protein>
    <recommendedName>
        <fullName evidence="1">Trk system potassium uptake protein TrkA</fullName>
    </recommendedName>
</protein>
<evidence type="ECO:0000256" key="6">
    <source>
        <dbReference type="ARBA" id="ARBA00023065"/>
    </source>
</evidence>
<dbReference type="NCBIfam" id="NF007039">
    <property type="entry name" value="PRK09496.3-2"/>
    <property type="match status" value="1"/>
</dbReference>
<dbReference type="InterPro" id="IPR003148">
    <property type="entry name" value="RCK_N"/>
</dbReference>
<feature type="domain" description="RCK N-terminal" evidence="7">
    <location>
        <begin position="229"/>
        <end position="348"/>
    </location>
</feature>
<dbReference type="Pfam" id="PF02254">
    <property type="entry name" value="TrkA_N"/>
    <property type="match status" value="2"/>
</dbReference>
<name>A0ABW9MA55_9FIRM</name>
<dbReference type="InterPro" id="IPR036721">
    <property type="entry name" value="RCK_C_sf"/>
</dbReference>
<reference evidence="9 10" key="1">
    <citation type="journal article" date="2025" name="Anaerobe">
        <title>Description of Anaerococcus kampingiae sp. nov., Anaerococcus groningensis sp. nov., Anaerococcus martiniensis sp. nov., and Anaerococcus cruorum sp. nov., isolated from human clinical specimens.</title>
        <authorList>
            <person name="Boiten K.E."/>
            <person name="Meijer J."/>
            <person name="van Wezel E.M."/>
            <person name="Veloo A.C.M."/>
        </authorList>
    </citation>
    <scope>NUCLEOTIDE SEQUENCE [LARGE SCALE GENOMIC DNA]</scope>
    <source>
        <strain evidence="9 10">ENR0874</strain>
    </source>
</reference>
<keyword evidence="4" id="KW-0630">Potassium</keyword>
<feature type="domain" description="RCK N-terminal" evidence="7">
    <location>
        <begin position="1"/>
        <end position="120"/>
    </location>
</feature>
<accession>A0ABW9MA55</accession>
<dbReference type="PROSITE" id="PS51202">
    <property type="entry name" value="RCK_C"/>
    <property type="match status" value="2"/>
</dbReference>
<dbReference type="PRINTS" id="PR00335">
    <property type="entry name" value="KUPTAKETRKA"/>
</dbReference>
<dbReference type="InterPro" id="IPR050721">
    <property type="entry name" value="Trk_Ktr_HKT_K-transport"/>
</dbReference>
<evidence type="ECO:0000256" key="4">
    <source>
        <dbReference type="ARBA" id="ARBA00022958"/>
    </source>
</evidence>
<feature type="domain" description="RCK C-terminal" evidence="8">
    <location>
        <begin position="372"/>
        <end position="456"/>
    </location>
</feature>
<organism evidence="9 10">
    <name type="scientific">Anaerococcus kampingae</name>
    <dbReference type="NCBI Taxonomy" id="3115614"/>
    <lineage>
        <taxon>Bacteria</taxon>
        <taxon>Bacillati</taxon>
        <taxon>Bacillota</taxon>
        <taxon>Tissierellia</taxon>
        <taxon>Tissierellales</taxon>
        <taxon>Peptoniphilaceae</taxon>
        <taxon>Anaerococcus</taxon>
    </lineage>
</organism>
<dbReference type="Gene3D" id="3.30.70.1450">
    <property type="entry name" value="Regulator of K+ conductance, C-terminal domain"/>
    <property type="match status" value="2"/>
</dbReference>
<dbReference type="PROSITE" id="PS51201">
    <property type="entry name" value="RCK_N"/>
    <property type="match status" value="2"/>
</dbReference>
<keyword evidence="10" id="KW-1185">Reference proteome</keyword>
<dbReference type="PANTHER" id="PTHR43833:SF5">
    <property type="entry name" value="TRK SYSTEM POTASSIUM UPTAKE PROTEIN TRKA"/>
    <property type="match status" value="1"/>
</dbReference>
<evidence type="ECO:0000259" key="7">
    <source>
        <dbReference type="PROSITE" id="PS51201"/>
    </source>
</evidence>
<evidence type="ECO:0000313" key="10">
    <source>
        <dbReference type="Proteomes" id="UP001637994"/>
    </source>
</evidence>
<comment type="caution">
    <text evidence="9">The sequence shown here is derived from an EMBL/GenBank/DDBJ whole genome shotgun (WGS) entry which is preliminary data.</text>
</comment>
<dbReference type="Pfam" id="PF02080">
    <property type="entry name" value="TrkA_C"/>
    <property type="match status" value="2"/>
</dbReference>
<keyword evidence="6" id="KW-0406">Ion transport</keyword>
<evidence type="ECO:0000256" key="5">
    <source>
        <dbReference type="ARBA" id="ARBA00023027"/>
    </source>
</evidence>
<keyword evidence="2" id="KW-0813">Transport</keyword>
<evidence type="ECO:0000256" key="3">
    <source>
        <dbReference type="ARBA" id="ARBA00022538"/>
    </source>
</evidence>
<feature type="domain" description="RCK C-terminal" evidence="8">
    <location>
        <begin position="140"/>
        <end position="224"/>
    </location>
</feature>
<evidence type="ECO:0000256" key="2">
    <source>
        <dbReference type="ARBA" id="ARBA00022448"/>
    </source>
</evidence>
<dbReference type="EMBL" id="JBGMEF010000001">
    <property type="protein sequence ID" value="MFO3666191.1"/>
    <property type="molecule type" value="Genomic_DNA"/>
</dbReference>
<gene>
    <name evidence="9" type="primary">trkA</name>
    <name evidence="9" type="ORF">ACCQ42_00120</name>
</gene>
<dbReference type="InterPro" id="IPR036291">
    <property type="entry name" value="NAD(P)-bd_dom_sf"/>
</dbReference>
<dbReference type="NCBIfam" id="NF007033">
    <property type="entry name" value="PRK09496.1-5"/>
    <property type="match status" value="1"/>
</dbReference>
<dbReference type="RefSeq" id="WP_106460838.1">
    <property type="nucleotide sequence ID" value="NZ_JBGMEF010000001.1"/>
</dbReference>
<dbReference type="SUPFAM" id="SSF51735">
    <property type="entry name" value="NAD(P)-binding Rossmann-fold domains"/>
    <property type="match status" value="2"/>
</dbReference>
<dbReference type="InterPro" id="IPR006036">
    <property type="entry name" value="K_uptake_TrkA"/>
</dbReference>
<evidence type="ECO:0000256" key="1">
    <source>
        <dbReference type="ARBA" id="ARBA00017378"/>
    </source>
</evidence>
<dbReference type="SUPFAM" id="SSF116726">
    <property type="entry name" value="TrkA C-terminal domain-like"/>
    <property type="match status" value="2"/>
</dbReference>
<dbReference type="Proteomes" id="UP001637994">
    <property type="component" value="Unassembled WGS sequence"/>
</dbReference>
<dbReference type="PANTHER" id="PTHR43833">
    <property type="entry name" value="POTASSIUM CHANNEL PROTEIN 2-RELATED-RELATED"/>
    <property type="match status" value="1"/>
</dbReference>
<evidence type="ECO:0000313" key="9">
    <source>
        <dbReference type="EMBL" id="MFO3666191.1"/>
    </source>
</evidence>
<keyword evidence="5" id="KW-0520">NAD</keyword>
<sequence length="457" mass="50466">MKIVILGAGKVGSFVTSDLSSEGHDIVVIDNDKAVLDDLLATNDVMGLLGDGRDVDILIEAGVKDCDLFIAITLSDDVNLIASTLAKKLGAKNIIIRLRETQYVKHKKMIAQMTDAKSIINPEYIAAKDIQRTLKYSHALNVEGFFKDRALMMELVIDEGSDLDGRKISDLISYSENYHTLIGIINSDGDVRIPHGDDILKANDKIYVIGEKQAVDSFYRHEQKGAYDIKNVMVIGAGNVSKYLVGLLLQRGFKVSVVEIDRKKAEEISQMHSGAVVINADGSSPELLEELRINDYDALIALTGIDEENILISLLAQRYGLDKVIAKVNRTKLLKMTGILDIDTTFAPKMAASDVINRFVRSKGNARGQSISSLYRLEDEKVEVIEFKAIEHSKILDVSLKDLKIRDDSLVLAIEHRERDGEIEVPNGSSKISLGDSVLVATTSHDFKVLDDILEEK</sequence>
<dbReference type="Gene3D" id="3.40.50.720">
    <property type="entry name" value="NAD(P)-binding Rossmann-like Domain"/>
    <property type="match status" value="2"/>
</dbReference>
<dbReference type="InterPro" id="IPR006037">
    <property type="entry name" value="RCK_C"/>
</dbReference>
<evidence type="ECO:0000259" key="8">
    <source>
        <dbReference type="PROSITE" id="PS51202"/>
    </source>
</evidence>
<keyword evidence="3" id="KW-0633">Potassium transport</keyword>
<proteinExistence type="predicted"/>